<name>A0A329SS58_9STRA</name>
<dbReference type="Proteomes" id="UP000774804">
    <property type="component" value="Unassembled WGS sequence"/>
</dbReference>
<sequence>MRVENEDELLLIAADEQLSSLEDVVRVMPTAQYLNVAFNCISCLSELEKMTELRSLDVSHNAVESLQEVATLSKLLVLKCSSNQIADLSWIAGLNYLEELWIRDNRIESAQLAYLQQLTALQTLVIHPNPCTEQDDYVLVIIKVLPWLQRVDTIIITEELREEARHAEERGALDSGATDCSLFSLSGRSEDPRMSEDSYEDRVASLPAPPAAPPSKPAKSKKRMTAEDFMRAFPVQDFIPVGSNGESTKSESLISENRTLQATIPDYVATTQEETEDNQSEIAKAEQVFVSIGNSLQGDNKAKENLSLPTLGIGGGLLDSVLTLPTFDNDSFLKKKKNTHYQLPGSGKPKQRVKPKSAAVSLNAGPNPSLSFYQDQEYTVAYPNNTVTAIQVRCDGSAIARWPSGSVAISVDFETSADRRGYRAYAAHRDGQLALSFDPAGVGFLNAYPSGKALLSTTSDGDGLLFDVGTGAILRQWNAKGSLRDGTYQPTDSLGNEPDGSLLCRLSEHLAVSIRLTHSRRAQPGSTNDKKQDTHFTINPIALRIYFAATSRIRHEFTNSANRAEPCDTNACDYALGKASSKDDTAKTVRAKPPPLEHVDLLSSIRAAVAGL</sequence>
<dbReference type="Proteomes" id="UP000251314">
    <property type="component" value="Unassembled WGS sequence"/>
</dbReference>
<evidence type="ECO:0000256" key="2">
    <source>
        <dbReference type="ARBA" id="ARBA00022737"/>
    </source>
</evidence>
<dbReference type="EMBL" id="RCML01000029">
    <property type="protein sequence ID" value="KAG2997123.1"/>
    <property type="molecule type" value="Genomic_DNA"/>
</dbReference>
<evidence type="ECO:0000313" key="8">
    <source>
        <dbReference type="EMBL" id="KAG3225749.1"/>
    </source>
</evidence>
<dbReference type="PANTHER" id="PTHR18849:SF0">
    <property type="entry name" value="CILIA- AND FLAGELLA-ASSOCIATED PROTEIN 410-RELATED"/>
    <property type="match status" value="1"/>
</dbReference>
<dbReference type="InterPro" id="IPR001611">
    <property type="entry name" value="Leu-rich_rpt"/>
</dbReference>
<dbReference type="Gene3D" id="3.80.10.10">
    <property type="entry name" value="Ribonuclease Inhibitor"/>
    <property type="match status" value="1"/>
</dbReference>
<evidence type="ECO:0000313" key="6">
    <source>
        <dbReference type="EMBL" id="KAG2953279.1"/>
    </source>
</evidence>
<feature type="region of interest" description="Disordered" evidence="3">
    <location>
        <begin position="183"/>
        <end position="224"/>
    </location>
</feature>
<evidence type="ECO:0000313" key="5">
    <source>
        <dbReference type="EMBL" id="KAG2938695.1"/>
    </source>
</evidence>
<dbReference type="SUPFAM" id="SSF52075">
    <property type="entry name" value="Outer arm dynein light chain 1"/>
    <property type="match status" value="1"/>
</dbReference>
<evidence type="ECO:0000313" key="4">
    <source>
        <dbReference type="EMBL" id="KAG2866446.1"/>
    </source>
</evidence>
<dbReference type="EMBL" id="RCMV01000075">
    <property type="protein sequence ID" value="KAG3225749.1"/>
    <property type="molecule type" value="Genomic_DNA"/>
</dbReference>
<dbReference type="AlphaFoldDB" id="A0A329SS58"/>
<evidence type="ECO:0000313" key="10">
    <source>
        <dbReference type="Proteomes" id="UP000251314"/>
    </source>
</evidence>
<dbReference type="EMBL" id="RCMK01000027">
    <property type="protein sequence ID" value="KAG2953279.1"/>
    <property type="molecule type" value="Genomic_DNA"/>
</dbReference>
<dbReference type="EMBL" id="MJFZ01000085">
    <property type="protein sequence ID" value="RAW38588.1"/>
    <property type="molecule type" value="Genomic_DNA"/>
</dbReference>
<dbReference type="PANTHER" id="PTHR18849">
    <property type="entry name" value="LEUCINE RICH REPEAT PROTEIN"/>
    <property type="match status" value="1"/>
</dbReference>
<gene>
    <name evidence="9" type="ORF">PC110_g5162</name>
    <name evidence="4" type="ORF">PC113_g2874</name>
    <name evidence="5" type="ORF">PC115_g3624</name>
    <name evidence="6" type="ORF">PC117_g2170</name>
    <name evidence="7" type="ORF">PC118_g2111</name>
    <name evidence="8" type="ORF">PC129_g3619</name>
</gene>
<keyword evidence="1" id="KW-0433">Leucine-rich repeat</keyword>
<dbReference type="Proteomes" id="UP000697107">
    <property type="component" value="Unassembled WGS sequence"/>
</dbReference>
<feature type="compositionally biased region" description="Pro residues" evidence="3">
    <location>
        <begin position="207"/>
        <end position="216"/>
    </location>
</feature>
<evidence type="ECO:0000256" key="3">
    <source>
        <dbReference type="SAM" id="MobiDB-lite"/>
    </source>
</evidence>
<keyword evidence="2" id="KW-0677">Repeat</keyword>
<dbReference type="Proteomes" id="UP000735874">
    <property type="component" value="Unassembled WGS sequence"/>
</dbReference>
<reference evidence="9 10" key="1">
    <citation type="submission" date="2018-01" db="EMBL/GenBank/DDBJ databases">
        <title>Draft genome of the strawberry crown rot pathogen Phytophthora cactorum.</title>
        <authorList>
            <person name="Armitage A.D."/>
            <person name="Lysoe E."/>
            <person name="Nellist C.F."/>
            <person name="Harrison R.J."/>
            <person name="Brurberg M.B."/>
        </authorList>
    </citation>
    <scope>NUCLEOTIDE SEQUENCE [LARGE SCALE GENOMIC DNA]</scope>
    <source>
        <strain evidence="9 10">10300</strain>
    </source>
</reference>
<reference evidence="8" key="2">
    <citation type="submission" date="2018-05" db="EMBL/GenBank/DDBJ databases">
        <title>Effector identification in a new, highly contiguous assembly of the strawberry crown rot pathogen Phytophthora cactorum.</title>
        <authorList>
            <person name="Armitage A.D."/>
            <person name="Nellist C.F."/>
            <person name="Bates H."/>
            <person name="Vickerstaff R.J."/>
            <person name="Harrison R.J."/>
        </authorList>
    </citation>
    <scope>NUCLEOTIDE SEQUENCE</scope>
    <source>
        <strain evidence="4">15-7</strain>
        <strain evidence="5">4032</strain>
        <strain evidence="6">4040</strain>
        <strain evidence="7">P415</strain>
        <strain evidence="8">P421</strain>
    </source>
</reference>
<dbReference type="OrthoDB" id="266138at2759"/>
<protein>
    <submittedName>
        <fullName evidence="9">Uncharacterized protein</fullName>
    </submittedName>
</protein>
<evidence type="ECO:0000256" key="1">
    <source>
        <dbReference type="ARBA" id="ARBA00022614"/>
    </source>
</evidence>
<keyword evidence="10" id="KW-1185">Reference proteome</keyword>
<proteinExistence type="predicted"/>
<organism evidence="9 10">
    <name type="scientific">Phytophthora cactorum</name>
    <dbReference type="NCBI Taxonomy" id="29920"/>
    <lineage>
        <taxon>Eukaryota</taxon>
        <taxon>Sar</taxon>
        <taxon>Stramenopiles</taxon>
        <taxon>Oomycota</taxon>
        <taxon>Peronosporomycetes</taxon>
        <taxon>Peronosporales</taxon>
        <taxon>Peronosporaceae</taxon>
        <taxon>Phytophthora</taxon>
    </lineage>
</organism>
<comment type="caution">
    <text evidence="9">The sequence shown here is derived from an EMBL/GenBank/DDBJ whole genome shotgun (WGS) entry which is preliminary data.</text>
</comment>
<evidence type="ECO:0000313" key="9">
    <source>
        <dbReference type="EMBL" id="RAW38588.1"/>
    </source>
</evidence>
<dbReference type="STRING" id="29920.A0A329SS58"/>
<accession>A0A329SS58</accession>
<dbReference type="PROSITE" id="PS51450">
    <property type="entry name" value="LRR"/>
    <property type="match status" value="1"/>
</dbReference>
<dbReference type="EMBL" id="RCMI01000062">
    <property type="protein sequence ID" value="KAG2938695.1"/>
    <property type="molecule type" value="Genomic_DNA"/>
</dbReference>
<evidence type="ECO:0000313" key="7">
    <source>
        <dbReference type="EMBL" id="KAG2997123.1"/>
    </source>
</evidence>
<dbReference type="InterPro" id="IPR032675">
    <property type="entry name" value="LRR_dom_sf"/>
</dbReference>
<dbReference type="EMBL" id="RCMG01000040">
    <property type="protein sequence ID" value="KAG2866446.1"/>
    <property type="molecule type" value="Genomic_DNA"/>
</dbReference>
<dbReference type="VEuPathDB" id="FungiDB:PC110_g5162"/>
<dbReference type="Proteomes" id="UP000760860">
    <property type="component" value="Unassembled WGS sequence"/>
</dbReference>
<feature type="compositionally biased region" description="Basic and acidic residues" evidence="3">
    <location>
        <begin position="188"/>
        <end position="203"/>
    </location>
</feature>
<dbReference type="Proteomes" id="UP000736787">
    <property type="component" value="Unassembled WGS sequence"/>
</dbReference>